<dbReference type="InterPro" id="IPR006860">
    <property type="entry name" value="FecR"/>
</dbReference>
<dbReference type="Gene3D" id="2.60.120.1440">
    <property type="match status" value="1"/>
</dbReference>
<dbReference type="PANTHER" id="PTHR38731:SF3">
    <property type="entry name" value="BLL6125 PROTEIN"/>
    <property type="match status" value="1"/>
</dbReference>
<evidence type="ECO:0000259" key="2">
    <source>
        <dbReference type="Pfam" id="PF04773"/>
    </source>
</evidence>
<proteinExistence type="predicted"/>
<reference evidence="3" key="1">
    <citation type="submission" date="2020-07" db="EMBL/GenBank/DDBJ databases">
        <title>Huge and variable diversity of episymbiotic CPR bacteria and DPANN archaea in groundwater ecosystems.</title>
        <authorList>
            <person name="He C.Y."/>
            <person name="Keren R."/>
            <person name="Whittaker M."/>
            <person name="Farag I.F."/>
            <person name="Doudna J."/>
            <person name="Cate J.H.D."/>
            <person name="Banfield J.F."/>
        </authorList>
    </citation>
    <scope>NUCLEOTIDE SEQUENCE</scope>
    <source>
        <strain evidence="3">NC_groundwater_580_Pr5_B-0.1um_64_19</strain>
    </source>
</reference>
<feature type="chain" id="PRO_5037035397" evidence="1">
    <location>
        <begin position="20"/>
        <end position="547"/>
    </location>
</feature>
<dbReference type="Proteomes" id="UP000779809">
    <property type="component" value="Unassembled WGS sequence"/>
</dbReference>
<dbReference type="Pfam" id="PF04773">
    <property type="entry name" value="FecR"/>
    <property type="match status" value="1"/>
</dbReference>
<dbReference type="AlphaFoldDB" id="A0A932A8J8"/>
<gene>
    <name evidence="3" type="ORF">HYX28_06720</name>
</gene>
<protein>
    <submittedName>
        <fullName evidence="3">FecR domain-containing protein</fullName>
    </submittedName>
</protein>
<keyword evidence="1" id="KW-0732">Signal</keyword>
<comment type="caution">
    <text evidence="3">The sequence shown here is derived from an EMBL/GenBank/DDBJ whole genome shotgun (WGS) entry which is preliminary data.</text>
</comment>
<evidence type="ECO:0000256" key="1">
    <source>
        <dbReference type="SAM" id="SignalP"/>
    </source>
</evidence>
<feature type="domain" description="FecR protein" evidence="2">
    <location>
        <begin position="54"/>
        <end position="136"/>
    </location>
</feature>
<sequence>MRRLPLLLLLIASSTGLFAQSAGKVDRLVPAGFIARGANSAEAKQADPVQWNDILRTNDAGRMRVALEDGSMLSIGAHSELRVVKHDVQSNQTLIEMLYGKARANVVPIRKNGGSFQVRTPTAVIGVLGTTVTVETTLMDRASVQSVGTVTREDIQNLPTSRQNISDLLQLAPGAMPDKNAPDKPSIMDYSVVDGTIVTSLDHIVGVRNIDPEIVKTVFLLPGQYTYVGRGQPPTDPQFGNPHAEDCSKPGVCDCTGSSCSDFYSNAQPQVDKSRAERPALTQKGVRFPAICDFESLTVALDNATAATGPGHSGVSRVFADQIHYEITGRGTSTGNVFDVTVENDSECPLKLQIPAGVVLEPTGYTERLVKGILLGGGMPPLKDYQVMIAEGGFGEVPAQGGASDLPVMYYFLPPGTEKTTFTLRGYCLEIHKLAPHQKTKYKFADADEAKRLSAPNLKIMETANKLFFTGQANPPNASLDSLVQWSLWASREGLTDGKKFEEQYVGLVERNYKAQNKKFDKKTKENVEQVAQGFWPYVQKVLAASK</sequence>
<name>A0A932A8J8_9BACT</name>
<accession>A0A932A8J8</accession>
<evidence type="ECO:0000313" key="4">
    <source>
        <dbReference type="Proteomes" id="UP000779809"/>
    </source>
</evidence>
<feature type="signal peptide" evidence="1">
    <location>
        <begin position="1"/>
        <end position="19"/>
    </location>
</feature>
<dbReference type="PANTHER" id="PTHR38731">
    <property type="entry name" value="LIPL45-RELATED LIPOPROTEIN-RELATED"/>
    <property type="match status" value="1"/>
</dbReference>
<organism evidence="3 4">
    <name type="scientific">Candidatus Korobacter versatilis</name>
    <dbReference type="NCBI Taxonomy" id="658062"/>
    <lineage>
        <taxon>Bacteria</taxon>
        <taxon>Pseudomonadati</taxon>
        <taxon>Acidobacteriota</taxon>
        <taxon>Terriglobia</taxon>
        <taxon>Terriglobales</taxon>
        <taxon>Candidatus Korobacteraceae</taxon>
        <taxon>Candidatus Korobacter</taxon>
    </lineage>
</organism>
<dbReference type="EMBL" id="JACPNR010000009">
    <property type="protein sequence ID" value="MBI2678457.1"/>
    <property type="molecule type" value="Genomic_DNA"/>
</dbReference>
<evidence type="ECO:0000313" key="3">
    <source>
        <dbReference type="EMBL" id="MBI2678457.1"/>
    </source>
</evidence>